<keyword evidence="5 9" id="KW-0963">Cytoplasm</keyword>
<dbReference type="GO" id="GO:0003700">
    <property type="term" value="F:DNA-binding transcription factor activity"/>
    <property type="evidence" value="ECO:0007669"/>
    <property type="project" value="UniProtKB-UniRule"/>
</dbReference>
<evidence type="ECO:0000256" key="1">
    <source>
        <dbReference type="ARBA" id="ARBA00004496"/>
    </source>
</evidence>
<keyword evidence="9" id="KW-0678">Repressor</keyword>
<dbReference type="AlphaFoldDB" id="A0A7V4U190"/>
<evidence type="ECO:0000259" key="11">
    <source>
        <dbReference type="Pfam" id="PF02863"/>
    </source>
</evidence>
<evidence type="ECO:0000256" key="5">
    <source>
        <dbReference type="ARBA" id="ARBA00022490"/>
    </source>
</evidence>
<comment type="pathway">
    <text evidence="2 9">Amino-acid biosynthesis; L-arginine biosynthesis [regulation].</text>
</comment>
<proteinExistence type="inferred from homology"/>
<protein>
    <recommendedName>
        <fullName evidence="4 9">Arginine repressor</fullName>
    </recommendedName>
</protein>
<dbReference type="Pfam" id="PF02863">
    <property type="entry name" value="Arg_repressor_C"/>
    <property type="match status" value="1"/>
</dbReference>
<keyword evidence="9" id="KW-0028">Amino-acid biosynthesis</keyword>
<feature type="domain" description="Arginine repressor DNA-binding" evidence="10">
    <location>
        <begin position="3"/>
        <end position="69"/>
    </location>
</feature>
<evidence type="ECO:0000259" key="10">
    <source>
        <dbReference type="Pfam" id="PF01316"/>
    </source>
</evidence>
<comment type="caution">
    <text evidence="12">The sequence shown here is derived from an EMBL/GenBank/DDBJ whole genome shotgun (WGS) entry which is preliminary data.</text>
</comment>
<feature type="domain" description="Arginine repressor C-terminal" evidence="11">
    <location>
        <begin position="81"/>
        <end position="143"/>
    </location>
</feature>
<reference evidence="12" key="1">
    <citation type="journal article" date="2020" name="mSystems">
        <title>Genome- and Community-Level Interaction Insights into Carbon Utilization and Element Cycling Functions of Hydrothermarchaeota in Hydrothermal Sediment.</title>
        <authorList>
            <person name="Zhou Z."/>
            <person name="Liu Y."/>
            <person name="Xu W."/>
            <person name="Pan J."/>
            <person name="Luo Z.H."/>
            <person name="Li M."/>
        </authorList>
    </citation>
    <scope>NUCLEOTIDE SEQUENCE [LARGE SCALE GENOMIC DNA]</scope>
    <source>
        <strain evidence="12">HyVt-577</strain>
    </source>
</reference>
<dbReference type="Gene3D" id="1.10.10.10">
    <property type="entry name" value="Winged helix-like DNA-binding domain superfamily/Winged helix DNA-binding domain"/>
    <property type="match status" value="1"/>
</dbReference>
<evidence type="ECO:0000313" key="12">
    <source>
        <dbReference type="EMBL" id="HGY56033.1"/>
    </source>
</evidence>
<keyword evidence="8 9" id="KW-0804">Transcription</keyword>
<dbReference type="GO" id="GO:0003677">
    <property type="term" value="F:DNA binding"/>
    <property type="evidence" value="ECO:0007669"/>
    <property type="project" value="UniProtKB-KW"/>
</dbReference>
<evidence type="ECO:0000256" key="7">
    <source>
        <dbReference type="ARBA" id="ARBA00023125"/>
    </source>
</evidence>
<dbReference type="HAMAP" id="MF_00173">
    <property type="entry name" value="Arg_repressor"/>
    <property type="match status" value="1"/>
</dbReference>
<evidence type="ECO:0000256" key="9">
    <source>
        <dbReference type="HAMAP-Rule" id="MF_00173"/>
    </source>
</evidence>
<comment type="function">
    <text evidence="9">Regulates arginine biosynthesis genes.</text>
</comment>
<dbReference type="SUPFAM" id="SSF46785">
    <property type="entry name" value="Winged helix' DNA-binding domain"/>
    <property type="match status" value="1"/>
</dbReference>
<dbReference type="GO" id="GO:1900079">
    <property type="term" value="P:regulation of arginine biosynthetic process"/>
    <property type="evidence" value="ECO:0007669"/>
    <property type="project" value="UniProtKB-UniRule"/>
</dbReference>
<dbReference type="GO" id="GO:0005737">
    <property type="term" value="C:cytoplasm"/>
    <property type="evidence" value="ECO:0007669"/>
    <property type="project" value="UniProtKB-SubCell"/>
</dbReference>
<dbReference type="GO" id="GO:0006526">
    <property type="term" value="P:L-arginine biosynthetic process"/>
    <property type="evidence" value="ECO:0007669"/>
    <property type="project" value="UniProtKB-UniPathway"/>
</dbReference>
<evidence type="ECO:0000256" key="4">
    <source>
        <dbReference type="ARBA" id="ARBA00021148"/>
    </source>
</evidence>
<evidence type="ECO:0000256" key="2">
    <source>
        <dbReference type="ARBA" id="ARBA00005040"/>
    </source>
</evidence>
<gene>
    <name evidence="9 12" type="primary">argR</name>
    <name evidence="12" type="ORF">ENK44_10040</name>
</gene>
<dbReference type="SUPFAM" id="SSF55252">
    <property type="entry name" value="C-terminal domain of arginine repressor"/>
    <property type="match status" value="1"/>
</dbReference>
<evidence type="ECO:0000256" key="6">
    <source>
        <dbReference type="ARBA" id="ARBA00023015"/>
    </source>
</evidence>
<dbReference type="InterPro" id="IPR036251">
    <property type="entry name" value="Arg_repress_C_sf"/>
</dbReference>
<dbReference type="PANTHER" id="PTHR34471">
    <property type="entry name" value="ARGININE REPRESSOR"/>
    <property type="match status" value="1"/>
</dbReference>
<dbReference type="InterPro" id="IPR020899">
    <property type="entry name" value="Arg_repress_C"/>
</dbReference>
<dbReference type="PANTHER" id="PTHR34471:SF1">
    <property type="entry name" value="ARGININE REPRESSOR"/>
    <property type="match status" value="1"/>
</dbReference>
<dbReference type="InterPro" id="IPR020900">
    <property type="entry name" value="Arg_repress_DNA-bd"/>
</dbReference>
<sequence length="149" mass="16730">MPNKQARHSKIKEIVVSRKVASQEELLDLLRIYGFDTTQATLSRDLHELGIVRVPDGGGFKYVLHHEDNSEAIRQIIGMEIINVLHNESTVVVKTMPGRAQGVAIYLDRLSNSHIIGTVAGDDAIIIIPDSHENIPHLLERLEEIIERK</sequence>
<comment type="similarity">
    <text evidence="3 9">Belongs to the ArgR family.</text>
</comment>
<dbReference type="UniPathway" id="UPA00068"/>
<dbReference type="Gene3D" id="3.30.1360.40">
    <property type="match status" value="1"/>
</dbReference>
<organism evidence="12">
    <name type="scientific">Caldithrix abyssi</name>
    <dbReference type="NCBI Taxonomy" id="187145"/>
    <lineage>
        <taxon>Bacteria</taxon>
        <taxon>Pseudomonadati</taxon>
        <taxon>Calditrichota</taxon>
        <taxon>Calditrichia</taxon>
        <taxon>Calditrichales</taxon>
        <taxon>Calditrichaceae</taxon>
        <taxon>Caldithrix</taxon>
    </lineage>
</organism>
<dbReference type="InterPro" id="IPR001669">
    <property type="entry name" value="Arg_repress"/>
</dbReference>
<evidence type="ECO:0000256" key="3">
    <source>
        <dbReference type="ARBA" id="ARBA00008316"/>
    </source>
</evidence>
<dbReference type="EMBL" id="DRQG01000093">
    <property type="protein sequence ID" value="HGY56033.1"/>
    <property type="molecule type" value="Genomic_DNA"/>
</dbReference>
<evidence type="ECO:0000256" key="8">
    <source>
        <dbReference type="ARBA" id="ARBA00023163"/>
    </source>
</evidence>
<dbReference type="Pfam" id="PF01316">
    <property type="entry name" value="Arg_repressor"/>
    <property type="match status" value="1"/>
</dbReference>
<comment type="subcellular location">
    <subcellularLocation>
        <location evidence="1 9">Cytoplasm</location>
    </subcellularLocation>
</comment>
<dbReference type="GO" id="GO:0034618">
    <property type="term" value="F:arginine binding"/>
    <property type="evidence" value="ECO:0007669"/>
    <property type="project" value="InterPro"/>
</dbReference>
<name>A0A7V4U190_CALAY</name>
<dbReference type="Proteomes" id="UP000885779">
    <property type="component" value="Unassembled WGS sequence"/>
</dbReference>
<keyword evidence="7 9" id="KW-0238">DNA-binding</keyword>
<dbReference type="PRINTS" id="PR01467">
    <property type="entry name" value="ARGREPRESSOR"/>
</dbReference>
<keyword evidence="6 9" id="KW-0805">Transcription regulation</keyword>
<dbReference type="NCBIfam" id="TIGR01529">
    <property type="entry name" value="argR_whole"/>
    <property type="match status" value="1"/>
</dbReference>
<keyword evidence="9" id="KW-0055">Arginine biosynthesis</keyword>
<dbReference type="GO" id="GO:0051259">
    <property type="term" value="P:protein complex oligomerization"/>
    <property type="evidence" value="ECO:0007669"/>
    <property type="project" value="InterPro"/>
</dbReference>
<dbReference type="InterPro" id="IPR036390">
    <property type="entry name" value="WH_DNA-bd_sf"/>
</dbReference>
<accession>A0A7V4U190</accession>
<dbReference type="InterPro" id="IPR036388">
    <property type="entry name" value="WH-like_DNA-bd_sf"/>
</dbReference>